<dbReference type="InterPro" id="IPR023374">
    <property type="entry name" value="AttH-like_dom_sf"/>
</dbReference>
<evidence type="ECO:0008006" key="2">
    <source>
        <dbReference type="Google" id="ProtNLM"/>
    </source>
</evidence>
<dbReference type="AlphaFoldDB" id="A0A645EWW7"/>
<comment type="caution">
    <text evidence="1">The sequence shown here is derived from an EMBL/GenBank/DDBJ whole genome shotgun (WGS) entry which is preliminary data.</text>
</comment>
<sequence>MAWSVQTPAGRFEVHALVDDQELDSRASTGAIYWEGLCELRSIGADGKSVRVGNGYLEMTGYANALRL</sequence>
<dbReference type="SUPFAM" id="SSF159245">
    <property type="entry name" value="AttH-like"/>
    <property type="match status" value="1"/>
</dbReference>
<dbReference type="Pfam" id="PF17186">
    <property type="entry name" value="Lipocalin_9"/>
    <property type="match status" value="1"/>
</dbReference>
<accession>A0A645EWW7</accession>
<protein>
    <recommendedName>
        <fullName evidence="2">Lipocalin-like domain-containing protein</fullName>
    </recommendedName>
</protein>
<reference evidence="1" key="1">
    <citation type="submission" date="2019-08" db="EMBL/GenBank/DDBJ databases">
        <authorList>
            <person name="Kucharzyk K."/>
            <person name="Murdoch R.W."/>
            <person name="Higgins S."/>
            <person name="Loffler F."/>
        </authorList>
    </citation>
    <scope>NUCLEOTIDE SEQUENCE</scope>
</reference>
<name>A0A645EWW7_9ZZZZ</name>
<proteinExistence type="predicted"/>
<gene>
    <name evidence="1" type="ORF">SDC9_152975</name>
</gene>
<evidence type="ECO:0000313" key="1">
    <source>
        <dbReference type="EMBL" id="MPN05722.1"/>
    </source>
</evidence>
<dbReference type="EMBL" id="VSSQ01051628">
    <property type="protein sequence ID" value="MPN05722.1"/>
    <property type="molecule type" value="Genomic_DNA"/>
</dbReference>
<dbReference type="Gene3D" id="2.40.370.10">
    <property type="entry name" value="AttH-like domain"/>
    <property type="match status" value="1"/>
</dbReference>
<organism evidence="1">
    <name type="scientific">bioreactor metagenome</name>
    <dbReference type="NCBI Taxonomy" id="1076179"/>
    <lineage>
        <taxon>unclassified sequences</taxon>
        <taxon>metagenomes</taxon>
        <taxon>ecological metagenomes</taxon>
    </lineage>
</organism>